<dbReference type="Pfam" id="PF07587">
    <property type="entry name" value="PSD1"/>
    <property type="match status" value="1"/>
</dbReference>
<dbReference type="Gene3D" id="2.60.40.1080">
    <property type="match status" value="2"/>
</dbReference>
<dbReference type="EMBL" id="UINC01012614">
    <property type="protein sequence ID" value="SVA54988.1"/>
    <property type="molecule type" value="Genomic_DNA"/>
</dbReference>
<dbReference type="AlphaFoldDB" id="A0A381WRV4"/>
<gene>
    <name evidence="2" type="ORF">METZ01_LOCUS107842</name>
</gene>
<dbReference type="InterPro" id="IPR011444">
    <property type="entry name" value="DUF1549"/>
</dbReference>
<dbReference type="PANTHER" id="PTHR35889">
    <property type="entry name" value="CYCLOINULO-OLIGOSACCHARIDE FRUCTANOTRANSFERASE-RELATED"/>
    <property type="match status" value="1"/>
</dbReference>
<evidence type="ECO:0000259" key="1">
    <source>
        <dbReference type="SMART" id="SM00635"/>
    </source>
</evidence>
<dbReference type="SMART" id="SM00635">
    <property type="entry name" value="BID_2"/>
    <property type="match status" value="2"/>
</dbReference>
<name>A0A381WRV4_9ZZZZ</name>
<sequence>MRGLVALAVCLCQLSAVALGQAAESRAEPVSVFPAEIDLVTKGRQQLLVQQRLANGLVRDLSREALFSSSDPSVVSVADGVAHALGEGLAKVRVEAAGQVASVDVVVGPKPSGARLSFVADVLPVLGRAGCANGACHAKPKGQNGFSLSVFSFDPAADFREIVKDERGRRVFPALPAESLVLKKPTLAVEHEGGKRLEVGSPFYQIINDWISQGMLYRRTGEPELVGISVFPNEQRYPKSAEQQLVVTARFADGSTRDVTHLADFSANEKEIAEVDETGMVRVGRLSDEGVIVVRYMGQVARARITVPTDRQFNDAVYAGLPRNNFIDDLAYARFQKLGLLPSETCSDSEFMRRAFIDVIGLLPEPGEARRFLADESPDKRAELIDRLLDDPAYADTWANRWGDLFRPNIARVGLKSAYTIDNWIRECFAANKPYDQMVREILTAKGSTHRVGPAVIYRTRREPATLTTLFSQVFLGVRMECARCHHHPNERWSQRDFYQFAAFFAETKRKGTGISPPISAGTEFIYHAPGGSVRHPVSNEVLKPTPLAAPPLNIPTGTDPRETLAEWLLTPENPFLARAMANRVWGQFLGRGIVHPVDDFRATNPPVNPELLDALAADFAGHDFDLRQLMRRIMNSRLYQLSSLPNKTNVQDTSSFSRFYRRRISAENLHDILVQMSGVESGFNNLRLDARSVELWTTRMDSALLESFGLPNSSENCPVERDDRPSMVQALHLMNSDKLQAKLADKNGRAAKLGQEDKPSDEVVNELYLALYSRWPSDEEKRVALEAFKGVDVKRHEAVEDIIWALINTAEFVFNH</sequence>
<accession>A0A381WRV4</accession>
<feature type="domain" description="BIG2" evidence="1">
    <location>
        <begin position="26"/>
        <end position="106"/>
    </location>
</feature>
<dbReference type="PANTHER" id="PTHR35889:SF3">
    <property type="entry name" value="F-BOX DOMAIN-CONTAINING PROTEIN"/>
    <property type="match status" value="1"/>
</dbReference>
<feature type="domain" description="BIG2" evidence="1">
    <location>
        <begin position="224"/>
        <end position="306"/>
    </location>
</feature>
<dbReference type="InterPro" id="IPR022655">
    <property type="entry name" value="DUF1553"/>
</dbReference>
<organism evidence="2">
    <name type="scientific">marine metagenome</name>
    <dbReference type="NCBI Taxonomy" id="408172"/>
    <lineage>
        <taxon>unclassified sequences</taxon>
        <taxon>metagenomes</taxon>
        <taxon>ecological metagenomes</taxon>
    </lineage>
</organism>
<proteinExistence type="predicted"/>
<dbReference type="InterPro" id="IPR003343">
    <property type="entry name" value="Big_2"/>
</dbReference>
<dbReference type="Pfam" id="PF07583">
    <property type="entry name" value="PSCyt2"/>
    <property type="match status" value="1"/>
</dbReference>
<reference evidence="2" key="1">
    <citation type="submission" date="2018-05" db="EMBL/GenBank/DDBJ databases">
        <authorList>
            <person name="Lanie J.A."/>
            <person name="Ng W.-L."/>
            <person name="Kazmierczak K.M."/>
            <person name="Andrzejewski T.M."/>
            <person name="Davidsen T.M."/>
            <person name="Wayne K.J."/>
            <person name="Tettelin H."/>
            <person name="Glass J.I."/>
            <person name="Rusch D."/>
            <person name="Podicherti R."/>
            <person name="Tsui H.-C.T."/>
            <person name="Winkler M.E."/>
        </authorList>
    </citation>
    <scope>NUCLEOTIDE SEQUENCE</scope>
</reference>
<protein>
    <recommendedName>
        <fullName evidence="1">BIG2 domain-containing protein</fullName>
    </recommendedName>
</protein>
<evidence type="ECO:0000313" key="2">
    <source>
        <dbReference type="EMBL" id="SVA54988.1"/>
    </source>
</evidence>